<reference evidence="8" key="1">
    <citation type="submission" date="2015-01" db="EMBL/GenBank/DDBJ databases">
        <authorList>
            <person name="Durling Mikael"/>
        </authorList>
    </citation>
    <scope>NUCLEOTIDE SEQUENCE</scope>
</reference>
<protein>
    <recommendedName>
        <fullName evidence="7">Inhibitor I9 domain-containing protein</fullName>
    </recommendedName>
</protein>
<dbReference type="PANTHER" id="PTHR43806">
    <property type="entry name" value="PEPTIDASE S8"/>
    <property type="match status" value="1"/>
</dbReference>
<evidence type="ECO:0000256" key="5">
    <source>
        <dbReference type="PROSITE-ProRule" id="PRU01240"/>
    </source>
</evidence>
<accession>A0A0B7KCK6</accession>
<dbReference type="CDD" id="cd04077">
    <property type="entry name" value="Peptidases_S8_PCSK9_ProteinaseK_like"/>
    <property type="match status" value="1"/>
</dbReference>
<evidence type="ECO:0000313" key="8">
    <source>
        <dbReference type="EMBL" id="CEO52660.1"/>
    </source>
</evidence>
<gene>
    <name evidence="8" type="ORF">BN869_000008718_1</name>
</gene>
<comment type="caution">
    <text evidence="5">Lacks conserved residue(s) required for the propagation of feature annotation.</text>
</comment>
<dbReference type="InterPro" id="IPR015500">
    <property type="entry name" value="Peptidase_S8_subtilisin-rel"/>
</dbReference>
<dbReference type="EMBL" id="CDPU01000030">
    <property type="protein sequence ID" value="CEO52660.1"/>
    <property type="molecule type" value="Genomic_DNA"/>
</dbReference>
<evidence type="ECO:0000256" key="1">
    <source>
        <dbReference type="ARBA" id="ARBA00011073"/>
    </source>
</evidence>
<keyword evidence="3" id="KW-0378">Hydrolase</keyword>
<dbReference type="InterPro" id="IPR036852">
    <property type="entry name" value="Peptidase_S8/S53_dom_sf"/>
</dbReference>
<dbReference type="PANTHER" id="PTHR43806:SF58">
    <property type="entry name" value="ALKALINE PROTEASE 1-RELATED"/>
    <property type="match status" value="1"/>
</dbReference>
<dbReference type="Gene3D" id="3.40.50.200">
    <property type="entry name" value="Peptidase S8/S53 domain"/>
    <property type="match status" value="1"/>
</dbReference>
<evidence type="ECO:0000256" key="6">
    <source>
        <dbReference type="SAM" id="SignalP"/>
    </source>
</evidence>
<dbReference type="InterPro" id="IPR010259">
    <property type="entry name" value="S8pro/Inhibitor_I9"/>
</dbReference>
<dbReference type="PROSITE" id="PS51892">
    <property type="entry name" value="SUBTILASE"/>
    <property type="match status" value="1"/>
</dbReference>
<dbReference type="InterPro" id="IPR034193">
    <property type="entry name" value="PCSK9_ProteinaseK-like"/>
</dbReference>
<name>A0A0B7KCK6_BIOOC</name>
<dbReference type="AlphaFoldDB" id="A0A0B7KCK6"/>
<keyword evidence="4" id="KW-0720">Serine protease</keyword>
<dbReference type="InterPro" id="IPR050131">
    <property type="entry name" value="Peptidase_S8_subtilisin-like"/>
</dbReference>
<dbReference type="SUPFAM" id="SSF54897">
    <property type="entry name" value="Protease propeptides/inhibitors"/>
    <property type="match status" value="1"/>
</dbReference>
<dbReference type="InterPro" id="IPR037045">
    <property type="entry name" value="S8pro/Inhibitor_I9_sf"/>
</dbReference>
<feature type="domain" description="Inhibitor I9" evidence="7">
    <location>
        <begin position="30"/>
        <end position="94"/>
    </location>
</feature>
<evidence type="ECO:0000256" key="4">
    <source>
        <dbReference type="ARBA" id="ARBA00022825"/>
    </source>
</evidence>
<dbReference type="GO" id="GO:0006508">
    <property type="term" value="P:proteolysis"/>
    <property type="evidence" value="ECO:0007669"/>
    <property type="project" value="UniProtKB-KW"/>
</dbReference>
<dbReference type="Gene3D" id="3.30.70.80">
    <property type="entry name" value="Peptidase S8 propeptide/proteinase inhibitor I9"/>
    <property type="match status" value="1"/>
</dbReference>
<sequence length="377" mass="38357">MRVFAPLFLAHLALAAPSSLHQVREQVASKYIVKLKDSPEISTFDDILSSLSVKVENTYEGIFNGFAATLDASALEKLRGHPSVDYIEEDSVISIDSLVTEPTSRWNLARISHRARGATNYIYDDSAGSGTCVYIVGTGIETTHPQFGGRAFAGANFAGGTNNDGNGHGTAMAGVVGSILYGVAKQTTLIGVKVLSDSGSGTVSNLLSGISWITSDATTRSCPKGVMVLVALGGGYSSSVNAAVAALVSGNKFVAVHAGNDASNVGNYSPASEPSACTVGGTAADDSVSSASNTGALLDIWAPGQSILTTYLNGGTATLSGSLAAAHVAGLGAYIASLEGISPSLLCVWLQALSTKNVLTGVPPGTVNYLAYNGNGA</sequence>
<organism evidence="8">
    <name type="scientific">Bionectria ochroleuca</name>
    <name type="common">Gliocladium roseum</name>
    <dbReference type="NCBI Taxonomy" id="29856"/>
    <lineage>
        <taxon>Eukaryota</taxon>
        <taxon>Fungi</taxon>
        <taxon>Dikarya</taxon>
        <taxon>Ascomycota</taxon>
        <taxon>Pezizomycotina</taxon>
        <taxon>Sordariomycetes</taxon>
        <taxon>Hypocreomycetidae</taxon>
        <taxon>Hypocreales</taxon>
        <taxon>Bionectriaceae</taxon>
        <taxon>Clonostachys</taxon>
    </lineage>
</organism>
<feature type="signal peptide" evidence="6">
    <location>
        <begin position="1"/>
        <end position="15"/>
    </location>
</feature>
<keyword evidence="6" id="KW-0732">Signal</keyword>
<dbReference type="Pfam" id="PF05922">
    <property type="entry name" value="Inhibitor_I9"/>
    <property type="match status" value="1"/>
</dbReference>
<feature type="chain" id="PRO_5012700790" description="Inhibitor I9 domain-containing protein" evidence="6">
    <location>
        <begin position="16"/>
        <end position="377"/>
    </location>
</feature>
<dbReference type="SUPFAM" id="SSF52743">
    <property type="entry name" value="Subtilisin-like"/>
    <property type="match status" value="1"/>
</dbReference>
<dbReference type="PRINTS" id="PR00723">
    <property type="entry name" value="SUBTILISIN"/>
</dbReference>
<dbReference type="GO" id="GO:0004252">
    <property type="term" value="F:serine-type endopeptidase activity"/>
    <property type="evidence" value="ECO:0007669"/>
    <property type="project" value="InterPro"/>
</dbReference>
<evidence type="ECO:0000256" key="3">
    <source>
        <dbReference type="ARBA" id="ARBA00022801"/>
    </source>
</evidence>
<proteinExistence type="inferred from homology"/>
<keyword evidence="2" id="KW-0645">Protease</keyword>
<comment type="similarity">
    <text evidence="1 5">Belongs to the peptidase S8 family.</text>
</comment>
<evidence type="ECO:0000256" key="2">
    <source>
        <dbReference type="ARBA" id="ARBA00022670"/>
    </source>
</evidence>
<evidence type="ECO:0000259" key="7">
    <source>
        <dbReference type="Pfam" id="PF05922"/>
    </source>
</evidence>